<protein>
    <recommendedName>
        <fullName evidence="6">Type II secretion system protein M</fullName>
    </recommendedName>
</protein>
<accession>A0ABV1FC21</accession>
<name>A0ABV1FC21_9FIRM</name>
<feature type="coiled-coil region" evidence="1">
    <location>
        <begin position="39"/>
        <end position="90"/>
    </location>
</feature>
<organism evidence="4 5">
    <name type="scientific">Laedolimicola intestinihominis</name>
    <dbReference type="NCBI Taxonomy" id="3133166"/>
    <lineage>
        <taxon>Bacteria</taxon>
        <taxon>Bacillati</taxon>
        <taxon>Bacillota</taxon>
        <taxon>Clostridia</taxon>
        <taxon>Lachnospirales</taxon>
        <taxon>Lachnospiraceae</taxon>
        <taxon>Laedolimicola</taxon>
    </lineage>
</organism>
<keyword evidence="3" id="KW-1133">Transmembrane helix</keyword>
<evidence type="ECO:0000313" key="4">
    <source>
        <dbReference type="EMBL" id="MEQ2470922.1"/>
    </source>
</evidence>
<evidence type="ECO:0000256" key="3">
    <source>
        <dbReference type="SAM" id="Phobius"/>
    </source>
</evidence>
<keyword evidence="3" id="KW-0472">Membrane</keyword>
<sequence length="245" mass="26417">MKLDTELKPGDIVLLKGLGCVLIVVLFMQLLIFPGLNKHEDLSASLEAKTAQKQEMEDTIANMPAVEETIAKQEETLKAAQDQYYGLLENQEIDELVTGVVLNHSLFPVSLSIAETGDAVPDAYFLSARAVAADTAENSDPDTATAELDGEEDSGDSADTVTPVYAQYVHITDVSLTVRGSEDMIRSFLNDIAVDYPGLQVRSFTMQEGTYLNENLDSVDTTTCSCVIAVYTCGDASSTGEETAQ</sequence>
<evidence type="ECO:0000256" key="1">
    <source>
        <dbReference type="SAM" id="Coils"/>
    </source>
</evidence>
<dbReference type="RefSeq" id="WP_349163259.1">
    <property type="nucleotide sequence ID" value="NZ_JBBMFE010000001.1"/>
</dbReference>
<feature type="region of interest" description="Disordered" evidence="2">
    <location>
        <begin position="136"/>
        <end position="159"/>
    </location>
</feature>
<keyword evidence="5" id="KW-1185">Reference proteome</keyword>
<dbReference type="EMBL" id="JBBMFE010000001">
    <property type="protein sequence ID" value="MEQ2470922.1"/>
    <property type="molecule type" value="Genomic_DNA"/>
</dbReference>
<proteinExistence type="predicted"/>
<comment type="caution">
    <text evidence="4">The sequence shown here is derived from an EMBL/GenBank/DDBJ whole genome shotgun (WGS) entry which is preliminary data.</text>
</comment>
<evidence type="ECO:0000256" key="2">
    <source>
        <dbReference type="SAM" id="MobiDB-lite"/>
    </source>
</evidence>
<keyword evidence="1" id="KW-0175">Coiled coil</keyword>
<gene>
    <name evidence="4" type="ORF">WMO29_00165</name>
</gene>
<dbReference type="Proteomes" id="UP001438008">
    <property type="component" value="Unassembled WGS sequence"/>
</dbReference>
<keyword evidence="3" id="KW-0812">Transmembrane</keyword>
<feature type="transmembrane region" description="Helical" evidence="3">
    <location>
        <begin position="12"/>
        <end position="33"/>
    </location>
</feature>
<evidence type="ECO:0000313" key="5">
    <source>
        <dbReference type="Proteomes" id="UP001438008"/>
    </source>
</evidence>
<reference evidence="4 5" key="1">
    <citation type="submission" date="2024-03" db="EMBL/GenBank/DDBJ databases">
        <title>Human intestinal bacterial collection.</title>
        <authorList>
            <person name="Pauvert C."/>
            <person name="Hitch T.C.A."/>
            <person name="Clavel T."/>
        </authorList>
    </citation>
    <scope>NUCLEOTIDE SEQUENCE [LARGE SCALE GENOMIC DNA]</scope>
    <source>
        <strain evidence="4 5">CLA-AA-H132</strain>
    </source>
</reference>
<evidence type="ECO:0008006" key="6">
    <source>
        <dbReference type="Google" id="ProtNLM"/>
    </source>
</evidence>